<evidence type="ECO:0000313" key="1">
    <source>
        <dbReference type="EMBL" id="KAG7440822.1"/>
    </source>
</evidence>
<name>A0A9P7VHQ8_9AGAR</name>
<sequence length="179" mass="19897">MTLGNVFIRESVRYRNTSGGMRTSTGRHMAFFGWNGCGGGLIRGSPTRPQRIFPGVQELCHYENGKWNIFSSAPLPSRVNAAGIGGHGQLDPSKMAIRSFLVTAQRIGVQAGRSFGEDKVENWHENVVHLKWLRFLRGIAGSAKDYFMFIGRLEDRLDDKGSEAFLTPLLIMSGQIVRP</sequence>
<dbReference type="Proteomes" id="UP000812287">
    <property type="component" value="Unassembled WGS sequence"/>
</dbReference>
<dbReference type="EMBL" id="MU250566">
    <property type="protein sequence ID" value="KAG7440822.1"/>
    <property type="molecule type" value="Genomic_DNA"/>
</dbReference>
<evidence type="ECO:0000313" key="2">
    <source>
        <dbReference type="Proteomes" id="UP000812287"/>
    </source>
</evidence>
<accession>A0A9P7VHQ8</accession>
<dbReference type="GeneID" id="66106841"/>
<keyword evidence="2" id="KW-1185">Reference proteome</keyword>
<gene>
    <name evidence="1" type="ORF">BT62DRAFT_923699</name>
</gene>
<proteinExistence type="predicted"/>
<organism evidence="1 2">
    <name type="scientific">Guyanagaster necrorhizus</name>
    <dbReference type="NCBI Taxonomy" id="856835"/>
    <lineage>
        <taxon>Eukaryota</taxon>
        <taxon>Fungi</taxon>
        <taxon>Dikarya</taxon>
        <taxon>Basidiomycota</taxon>
        <taxon>Agaricomycotina</taxon>
        <taxon>Agaricomycetes</taxon>
        <taxon>Agaricomycetidae</taxon>
        <taxon>Agaricales</taxon>
        <taxon>Marasmiineae</taxon>
        <taxon>Physalacriaceae</taxon>
        <taxon>Guyanagaster</taxon>
    </lineage>
</organism>
<comment type="caution">
    <text evidence="1">The sequence shown here is derived from an EMBL/GenBank/DDBJ whole genome shotgun (WGS) entry which is preliminary data.</text>
</comment>
<reference evidence="1" key="1">
    <citation type="submission" date="2020-11" db="EMBL/GenBank/DDBJ databases">
        <title>Adaptations for nitrogen fixation in a non-lichenized fungal sporocarp promotes dispersal by wood-feeding termites.</title>
        <authorList>
            <consortium name="DOE Joint Genome Institute"/>
            <person name="Koch R.A."/>
            <person name="Yoon G."/>
            <person name="Arayal U."/>
            <person name="Lail K."/>
            <person name="Amirebrahimi M."/>
            <person name="Labutti K."/>
            <person name="Lipzen A."/>
            <person name="Riley R."/>
            <person name="Barry K."/>
            <person name="Henrissat B."/>
            <person name="Grigoriev I.V."/>
            <person name="Herr J.R."/>
            <person name="Aime M.C."/>
        </authorList>
    </citation>
    <scope>NUCLEOTIDE SEQUENCE</scope>
    <source>
        <strain evidence="1">MCA 3950</strain>
    </source>
</reference>
<dbReference type="AlphaFoldDB" id="A0A9P7VHQ8"/>
<dbReference type="RefSeq" id="XP_043034322.1">
    <property type="nucleotide sequence ID" value="XM_043184544.1"/>
</dbReference>
<protein>
    <submittedName>
        <fullName evidence="1">Uncharacterized protein</fullName>
    </submittedName>
</protein>